<protein>
    <submittedName>
        <fullName evidence="1">Uncharacterized protein</fullName>
    </submittedName>
</protein>
<gene>
    <name evidence="1" type="ORF">GCM10017056_43450</name>
</gene>
<dbReference type="AlphaFoldDB" id="A0A8J3H2E2"/>
<name>A0A8J3H2E2_9RHOB</name>
<sequence length="753" mass="83066">MSFISPPRGASGLFGGRGAYTVTTPAPATVFTKLTDADAALRTALSAAIAHVAGLGLAAKDAPVPAAVIAASPGAGKSRVARELLSTAAGHARVLFHAPTLALCEEAADHARELGGMAHVVRGRLAPDPTDPSQQMCRKSSLVARGLRLGLNIRETFCFNEEARCEHADSCAWMRQFDPEHAVGHRYLATSYLGYPDPDGYEGNLRVVDETFWGGQLSFATVDVEEFCLPRTFLQHFTRRGRKDARRVTAHADLIAAARAVVDALRGDRSPLDLPYTEEDYRGFARLEYSAEAQSPAPTPDLPQDQQAQLLAQAEAALRHVSRYAAVWTCLAQAKTAGRRTLERIRIVTSDGRSALRVCRKHATEHRQPMLVLDADADPEILGALEIDVQRTAHMVLRPQAEVLQVHDRRMTHTSLLRGSKLREEWRRIIRREVLRDREGQGGGVLVGASRKVILRLFEDAGYDFEGLPDAEVSRRMLETPLHGARWLWFGGRSLGTNLYRNASTVIVIGREELPVDALEDYGRALWGDRTDADLCFIEPDKDGIRRLPDQELLYEMTDGSAVGVLVPCHPDPLIRRVQMQTRELATRQLVERLRLARSNTRKRVILGCNMPVPGLPVDALIAWDDLCLDRPAAALVDAVLETGGIRLSDAGLVKDAPRIFPTLDAVKAFRKRGSINATDMIEALPTMLRSRMHVVQLQQDRPYARLCKALVFAGSVEDACRQAELIWGPMRHCSVAPQAMQIWSNLEPRSGT</sequence>
<accession>A0A8J3H2E2</accession>
<reference evidence="1" key="1">
    <citation type="journal article" date="2014" name="Int. J. Syst. Evol. Microbiol.">
        <title>Complete genome sequence of Corynebacterium casei LMG S-19264T (=DSM 44701T), isolated from a smear-ripened cheese.</title>
        <authorList>
            <consortium name="US DOE Joint Genome Institute (JGI-PGF)"/>
            <person name="Walter F."/>
            <person name="Albersmeier A."/>
            <person name="Kalinowski J."/>
            <person name="Ruckert C."/>
        </authorList>
    </citation>
    <scope>NUCLEOTIDE SEQUENCE</scope>
    <source>
        <strain evidence="1">KCTC 42650</strain>
    </source>
</reference>
<organism evidence="1 2">
    <name type="scientific">Seohaeicola zhoushanensis</name>
    <dbReference type="NCBI Taxonomy" id="1569283"/>
    <lineage>
        <taxon>Bacteria</taxon>
        <taxon>Pseudomonadati</taxon>
        <taxon>Pseudomonadota</taxon>
        <taxon>Alphaproteobacteria</taxon>
        <taxon>Rhodobacterales</taxon>
        <taxon>Roseobacteraceae</taxon>
        <taxon>Seohaeicola</taxon>
    </lineage>
</organism>
<dbReference type="RefSeq" id="WP_189682228.1">
    <property type="nucleotide sequence ID" value="NZ_BNCJ01000019.1"/>
</dbReference>
<reference evidence="1" key="2">
    <citation type="submission" date="2020-09" db="EMBL/GenBank/DDBJ databases">
        <authorList>
            <person name="Sun Q."/>
            <person name="Kim S."/>
        </authorList>
    </citation>
    <scope>NUCLEOTIDE SEQUENCE</scope>
    <source>
        <strain evidence="1">KCTC 42650</strain>
    </source>
</reference>
<comment type="caution">
    <text evidence="1">The sequence shown here is derived from an EMBL/GenBank/DDBJ whole genome shotgun (WGS) entry which is preliminary data.</text>
</comment>
<keyword evidence="2" id="KW-1185">Reference proteome</keyword>
<evidence type="ECO:0000313" key="1">
    <source>
        <dbReference type="EMBL" id="GHF67514.1"/>
    </source>
</evidence>
<dbReference type="Proteomes" id="UP000626220">
    <property type="component" value="Unassembled WGS sequence"/>
</dbReference>
<proteinExistence type="predicted"/>
<dbReference type="EMBL" id="BNCJ01000019">
    <property type="protein sequence ID" value="GHF67514.1"/>
    <property type="molecule type" value="Genomic_DNA"/>
</dbReference>
<evidence type="ECO:0000313" key="2">
    <source>
        <dbReference type="Proteomes" id="UP000626220"/>
    </source>
</evidence>